<evidence type="ECO:0000313" key="3">
    <source>
        <dbReference type="Proteomes" id="UP000001292"/>
    </source>
</evidence>
<evidence type="ECO:0000313" key="2">
    <source>
        <dbReference type="EMBL" id="EDW56339.1"/>
    </source>
</evidence>
<feature type="compositionally biased region" description="Basic and acidic residues" evidence="1">
    <location>
        <begin position="21"/>
        <end position="38"/>
    </location>
</feature>
<dbReference type="EMBL" id="CH480823">
    <property type="protein sequence ID" value="EDW56339.1"/>
    <property type="molecule type" value="Genomic_DNA"/>
</dbReference>
<gene>
    <name evidence="2" type="primary">Dsec\GM19509</name>
    <name evidence="2" type="ORF">Dsec_GM19509</name>
</gene>
<sequence>MCLEGGRGDDLQGHVDGGAQGHEEGEGSGRLGHHDHGVDQCVDDAGDAHGAEQVDGQEGGRISQDVEQTDGEEGQDVLQVVAVGTAHTLHVRIVELDLQLGGHQVLGVGEGLKMKIPIRES</sequence>
<reference evidence="2 3" key="1">
    <citation type="journal article" date="2007" name="Nature">
        <title>Evolution of genes and genomes on the Drosophila phylogeny.</title>
        <authorList>
            <consortium name="Drosophila 12 Genomes Consortium"/>
            <person name="Clark A.G."/>
            <person name="Eisen M.B."/>
            <person name="Smith D.R."/>
            <person name="Bergman C.M."/>
            <person name="Oliver B."/>
            <person name="Markow T.A."/>
            <person name="Kaufman T.C."/>
            <person name="Kellis M."/>
            <person name="Gelbart W."/>
            <person name="Iyer V.N."/>
            <person name="Pollard D.A."/>
            <person name="Sackton T.B."/>
            <person name="Larracuente A.M."/>
            <person name="Singh N.D."/>
            <person name="Abad J.P."/>
            <person name="Abt D.N."/>
            <person name="Adryan B."/>
            <person name="Aguade M."/>
            <person name="Akashi H."/>
            <person name="Anderson W.W."/>
            <person name="Aquadro C.F."/>
            <person name="Ardell D.H."/>
            <person name="Arguello R."/>
            <person name="Artieri C.G."/>
            <person name="Barbash D.A."/>
            <person name="Barker D."/>
            <person name="Barsanti P."/>
            <person name="Batterham P."/>
            <person name="Batzoglou S."/>
            <person name="Begun D."/>
            <person name="Bhutkar A."/>
            <person name="Blanco E."/>
            <person name="Bosak S.A."/>
            <person name="Bradley R.K."/>
            <person name="Brand A.D."/>
            <person name="Brent M.R."/>
            <person name="Brooks A.N."/>
            <person name="Brown R.H."/>
            <person name="Butlin R.K."/>
            <person name="Caggese C."/>
            <person name="Calvi B.R."/>
            <person name="Bernardo de Carvalho A."/>
            <person name="Caspi A."/>
            <person name="Castrezana S."/>
            <person name="Celniker S.E."/>
            <person name="Chang J.L."/>
            <person name="Chapple C."/>
            <person name="Chatterji S."/>
            <person name="Chinwalla A."/>
            <person name="Civetta A."/>
            <person name="Clifton S.W."/>
            <person name="Comeron J.M."/>
            <person name="Costello J.C."/>
            <person name="Coyne J.A."/>
            <person name="Daub J."/>
            <person name="David R.G."/>
            <person name="Delcher A.L."/>
            <person name="Delehaunty K."/>
            <person name="Do C.B."/>
            <person name="Ebling H."/>
            <person name="Edwards K."/>
            <person name="Eickbush T."/>
            <person name="Evans J.D."/>
            <person name="Filipski A."/>
            <person name="Findeiss S."/>
            <person name="Freyhult E."/>
            <person name="Fulton L."/>
            <person name="Fulton R."/>
            <person name="Garcia A.C."/>
            <person name="Gardiner A."/>
            <person name="Garfield D.A."/>
            <person name="Garvin B.E."/>
            <person name="Gibson G."/>
            <person name="Gilbert D."/>
            <person name="Gnerre S."/>
            <person name="Godfrey J."/>
            <person name="Good R."/>
            <person name="Gotea V."/>
            <person name="Gravely B."/>
            <person name="Greenberg A.J."/>
            <person name="Griffiths-Jones S."/>
            <person name="Gross S."/>
            <person name="Guigo R."/>
            <person name="Gustafson E.A."/>
            <person name="Haerty W."/>
            <person name="Hahn M.W."/>
            <person name="Halligan D.L."/>
            <person name="Halpern A.L."/>
            <person name="Halter G.M."/>
            <person name="Han M.V."/>
            <person name="Heger A."/>
            <person name="Hillier L."/>
            <person name="Hinrichs A.S."/>
            <person name="Holmes I."/>
            <person name="Hoskins R.A."/>
            <person name="Hubisz M.J."/>
            <person name="Hultmark D."/>
            <person name="Huntley M.A."/>
            <person name="Jaffe D.B."/>
            <person name="Jagadeeshan S."/>
            <person name="Jeck W.R."/>
            <person name="Johnson J."/>
            <person name="Jones C.D."/>
            <person name="Jordan W.C."/>
            <person name="Karpen G.H."/>
            <person name="Kataoka E."/>
            <person name="Keightley P.D."/>
            <person name="Kheradpour P."/>
            <person name="Kirkness E.F."/>
            <person name="Koerich L.B."/>
            <person name="Kristiansen K."/>
            <person name="Kudrna D."/>
            <person name="Kulathinal R.J."/>
            <person name="Kumar S."/>
            <person name="Kwok R."/>
            <person name="Lander E."/>
            <person name="Langley C.H."/>
            <person name="Lapoint R."/>
            <person name="Lazzaro B.P."/>
            <person name="Lee S.J."/>
            <person name="Levesque L."/>
            <person name="Li R."/>
            <person name="Lin C.F."/>
            <person name="Lin M.F."/>
            <person name="Lindblad-Toh K."/>
            <person name="Llopart A."/>
            <person name="Long M."/>
            <person name="Low L."/>
            <person name="Lozovsky E."/>
            <person name="Lu J."/>
            <person name="Luo M."/>
            <person name="Machado C.A."/>
            <person name="Makalowski W."/>
            <person name="Marzo M."/>
            <person name="Matsuda M."/>
            <person name="Matzkin L."/>
            <person name="McAllister B."/>
            <person name="McBride C.S."/>
            <person name="McKernan B."/>
            <person name="McKernan K."/>
            <person name="Mendez-Lago M."/>
            <person name="Minx P."/>
            <person name="Mollenhauer M.U."/>
            <person name="Montooth K."/>
            <person name="Mount S.M."/>
            <person name="Mu X."/>
            <person name="Myers E."/>
            <person name="Negre B."/>
            <person name="Newfeld S."/>
            <person name="Nielsen R."/>
            <person name="Noor M.A."/>
            <person name="O'Grady P."/>
            <person name="Pachter L."/>
            <person name="Papaceit M."/>
            <person name="Parisi M.J."/>
            <person name="Parisi M."/>
            <person name="Parts L."/>
            <person name="Pedersen J.S."/>
            <person name="Pesole G."/>
            <person name="Phillippy A.M."/>
            <person name="Ponting C.P."/>
            <person name="Pop M."/>
            <person name="Porcelli D."/>
            <person name="Powell J.R."/>
            <person name="Prohaska S."/>
            <person name="Pruitt K."/>
            <person name="Puig M."/>
            <person name="Quesneville H."/>
            <person name="Ram K.R."/>
            <person name="Rand D."/>
            <person name="Rasmussen M.D."/>
            <person name="Reed L.K."/>
            <person name="Reenan R."/>
            <person name="Reily A."/>
            <person name="Remington K.A."/>
            <person name="Rieger T.T."/>
            <person name="Ritchie M.G."/>
            <person name="Robin C."/>
            <person name="Rogers Y.H."/>
            <person name="Rohde C."/>
            <person name="Rozas J."/>
            <person name="Rubenfield M.J."/>
            <person name="Ruiz A."/>
            <person name="Russo S."/>
            <person name="Salzberg S.L."/>
            <person name="Sanchez-Gracia A."/>
            <person name="Saranga D.J."/>
            <person name="Sato H."/>
            <person name="Schaeffer S.W."/>
            <person name="Schatz M.C."/>
            <person name="Schlenke T."/>
            <person name="Schwartz R."/>
            <person name="Segarra C."/>
            <person name="Singh R.S."/>
            <person name="Sirot L."/>
            <person name="Sirota M."/>
            <person name="Sisneros N.B."/>
            <person name="Smith C.D."/>
            <person name="Smith T.F."/>
            <person name="Spieth J."/>
            <person name="Stage D.E."/>
            <person name="Stark A."/>
            <person name="Stephan W."/>
            <person name="Strausberg R.L."/>
            <person name="Strempel S."/>
            <person name="Sturgill D."/>
            <person name="Sutton G."/>
            <person name="Sutton G.G."/>
            <person name="Tao W."/>
            <person name="Teichmann S."/>
            <person name="Tobari Y.N."/>
            <person name="Tomimura Y."/>
            <person name="Tsolas J.M."/>
            <person name="Valente V.L."/>
            <person name="Venter E."/>
            <person name="Venter J.C."/>
            <person name="Vicario S."/>
            <person name="Vieira F.G."/>
            <person name="Vilella A.J."/>
            <person name="Villasante A."/>
            <person name="Walenz B."/>
            <person name="Wang J."/>
            <person name="Wasserman M."/>
            <person name="Watts T."/>
            <person name="Wilson D."/>
            <person name="Wilson R.K."/>
            <person name="Wing R.A."/>
            <person name="Wolfner M.F."/>
            <person name="Wong A."/>
            <person name="Wong G.K."/>
            <person name="Wu C.I."/>
            <person name="Wu G."/>
            <person name="Yamamoto D."/>
            <person name="Yang H.P."/>
            <person name="Yang S.P."/>
            <person name="Yorke J.A."/>
            <person name="Yoshida K."/>
            <person name="Zdobnov E."/>
            <person name="Zhang P."/>
            <person name="Zhang Y."/>
            <person name="Zimin A.V."/>
            <person name="Baldwin J."/>
            <person name="Abdouelleil A."/>
            <person name="Abdulkadir J."/>
            <person name="Abebe A."/>
            <person name="Abera B."/>
            <person name="Abreu J."/>
            <person name="Acer S.C."/>
            <person name="Aftuck L."/>
            <person name="Alexander A."/>
            <person name="An P."/>
            <person name="Anderson E."/>
            <person name="Anderson S."/>
            <person name="Arachi H."/>
            <person name="Azer M."/>
            <person name="Bachantsang P."/>
            <person name="Barry A."/>
            <person name="Bayul T."/>
            <person name="Berlin A."/>
            <person name="Bessette D."/>
            <person name="Bloom T."/>
            <person name="Blye J."/>
            <person name="Boguslavskiy L."/>
            <person name="Bonnet C."/>
            <person name="Boukhgalter B."/>
            <person name="Bourzgui I."/>
            <person name="Brown A."/>
            <person name="Cahill P."/>
            <person name="Channer S."/>
            <person name="Cheshatsang Y."/>
            <person name="Chuda L."/>
            <person name="Citroen M."/>
            <person name="Collymore A."/>
            <person name="Cooke P."/>
            <person name="Costello M."/>
            <person name="D'Aco K."/>
            <person name="Daza R."/>
            <person name="De Haan G."/>
            <person name="DeGray S."/>
            <person name="DeMaso C."/>
            <person name="Dhargay N."/>
            <person name="Dooley K."/>
            <person name="Dooley E."/>
            <person name="Doricent M."/>
            <person name="Dorje P."/>
            <person name="Dorjee K."/>
            <person name="Dupes A."/>
            <person name="Elong R."/>
            <person name="Falk J."/>
            <person name="Farina A."/>
            <person name="Faro S."/>
            <person name="Ferguson D."/>
            <person name="Fisher S."/>
            <person name="Foley C.D."/>
            <person name="Franke A."/>
            <person name="Friedrich D."/>
            <person name="Gadbois L."/>
            <person name="Gearin G."/>
            <person name="Gearin C.R."/>
            <person name="Giannoukos G."/>
            <person name="Goode T."/>
            <person name="Graham J."/>
            <person name="Grandbois E."/>
            <person name="Grewal S."/>
            <person name="Gyaltsen K."/>
            <person name="Hafez N."/>
            <person name="Hagos B."/>
            <person name="Hall J."/>
            <person name="Henson C."/>
            <person name="Hollinger A."/>
            <person name="Honan T."/>
            <person name="Huard M.D."/>
            <person name="Hughes L."/>
            <person name="Hurhula B."/>
            <person name="Husby M.E."/>
            <person name="Kamat A."/>
            <person name="Kanga B."/>
            <person name="Kashin S."/>
            <person name="Khazanovich D."/>
            <person name="Kisner P."/>
            <person name="Lance K."/>
            <person name="Lara M."/>
            <person name="Lee W."/>
            <person name="Lennon N."/>
            <person name="Letendre F."/>
            <person name="LeVine R."/>
            <person name="Lipovsky A."/>
            <person name="Liu X."/>
            <person name="Liu J."/>
            <person name="Liu S."/>
            <person name="Lokyitsang T."/>
            <person name="Lokyitsang Y."/>
            <person name="Lubonja R."/>
            <person name="Lui A."/>
            <person name="MacDonald P."/>
            <person name="Magnisalis V."/>
            <person name="Maru K."/>
            <person name="Matthews C."/>
            <person name="McCusker W."/>
            <person name="McDonough S."/>
            <person name="Mehta T."/>
            <person name="Meldrim J."/>
            <person name="Meneus L."/>
            <person name="Mihai O."/>
            <person name="Mihalev A."/>
            <person name="Mihova T."/>
            <person name="Mittelman R."/>
            <person name="Mlenga V."/>
            <person name="Montmayeur A."/>
            <person name="Mulrain L."/>
            <person name="Navidi A."/>
            <person name="Naylor J."/>
            <person name="Negash T."/>
            <person name="Nguyen T."/>
            <person name="Nguyen N."/>
            <person name="Nicol R."/>
            <person name="Norbu C."/>
            <person name="Norbu N."/>
            <person name="Novod N."/>
            <person name="O'Neill B."/>
            <person name="Osman S."/>
            <person name="Markiewicz E."/>
            <person name="Oyono O.L."/>
            <person name="Patti C."/>
            <person name="Phunkhang P."/>
            <person name="Pierre F."/>
            <person name="Priest M."/>
            <person name="Raghuraman S."/>
            <person name="Rege F."/>
            <person name="Reyes R."/>
            <person name="Rise C."/>
            <person name="Rogov P."/>
            <person name="Ross K."/>
            <person name="Ryan E."/>
            <person name="Settipalli S."/>
            <person name="Shea T."/>
            <person name="Sherpa N."/>
            <person name="Shi L."/>
            <person name="Shih D."/>
            <person name="Sparrow T."/>
            <person name="Spaulding J."/>
            <person name="Stalker J."/>
            <person name="Stange-Thomann N."/>
            <person name="Stavropoulos S."/>
            <person name="Stone C."/>
            <person name="Strader C."/>
            <person name="Tesfaye S."/>
            <person name="Thomson T."/>
            <person name="Thoulutsang Y."/>
            <person name="Thoulutsang D."/>
            <person name="Topham K."/>
            <person name="Topping I."/>
            <person name="Tsamla T."/>
            <person name="Vassiliev H."/>
            <person name="Vo A."/>
            <person name="Wangchuk T."/>
            <person name="Wangdi T."/>
            <person name="Weiand M."/>
            <person name="Wilkinson J."/>
            <person name="Wilson A."/>
            <person name="Yadav S."/>
            <person name="Young G."/>
            <person name="Yu Q."/>
            <person name="Zembek L."/>
            <person name="Zhong D."/>
            <person name="Zimmer A."/>
            <person name="Zwirko Z."/>
            <person name="Jaffe D.B."/>
            <person name="Alvarez P."/>
            <person name="Brockman W."/>
            <person name="Butler J."/>
            <person name="Chin C."/>
            <person name="Gnerre S."/>
            <person name="Grabherr M."/>
            <person name="Kleber M."/>
            <person name="Mauceli E."/>
            <person name="MacCallum I."/>
        </authorList>
    </citation>
    <scope>NUCLEOTIDE SEQUENCE [LARGE SCALE GENOMIC DNA]</scope>
    <source>
        <strain evidence="3">Rob3c / Tucson 14021-0248.25</strain>
    </source>
</reference>
<feature type="region of interest" description="Disordered" evidence="1">
    <location>
        <begin position="1"/>
        <end position="73"/>
    </location>
</feature>
<feature type="compositionally biased region" description="Basic and acidic residues" evidence="1">
    <location>
        <begin position="1"/>
        <end position="13"/>
    </location>
</feature>
<proteinExistence type="predicted"/>
<evidence type="ECO:0000256" key="1">
    <source>
        <dbReference type="SAM" id="MobiDB-lite"/>
    </source>
</evidence>
<accession>B4I6D3</accession>
<dbReference type="AlphaFoldDB" id="B4I6D3"/>
<organism evidence="3">
    <name type="scientific">Drosophila sechellia</name>
    <name type="common">Fruit fly</name>
    <dbReference type="NCBI Taxonomy" id="7238"/>
    <lineage>
        <taxon>Eukaryota</taxon>
        <taxon>Metazoa</taxon>
        <taxon>Ecdysozoa</taxon>
        <taxon>Arthropoda</taxon>
        <taxon>Hexapoda</taxon>
        <taxon>Insecta</taxon>
        <taxon>Pterygota</taxon>
        <taxon>Neoptera</taxon>
        <taxon>Endopterygota</taxon>
        <taxon>Diptera</taxon>
        <taxon>Brachycera</taxon>
        <taxon>Muscomorpha</taxon>
        <taxon>Ephydroidea</taxon>
        <taxon>Drosophilidae</taxon>
        <taxon>Drosophila</taxon>
        <taxon>Sophophora</taxon>
    </lineage>
</organism>
<dbReference type="HOGENOM" id="CLU_2040550_0_0_1"/>
<protein>
    <submittedName>
        <fullName evidence="2">GM19509</fullName>
    </submittedName>
</protein>
<keyword evidence="3" id="KW-1185">Reference proteome</keyword>
<dbReference type="OMA" id="RLGHHDH"/>
<name>B4I6D3_DROSE</name>
<dbReference type="Proteomes" id="UP000001292">
    <property type="component" value="Unassembled WGS sequence"/>
</dbReference>